<reference evidence="3 4" key="1">
    <citation type="submission" date="2019-02" db="EMBL/GenBank/DDBJ databases">
        <title>Deep-cultivation of Planctomycetes and their phenomic and genomic characterization uncovers novel biology.</title>
        <authorList>
            <person name="Wiegand S."/>
            <person name="Jogler M."/>
            <person name="Boedeker C."/>
            <person name="Pinto D."/>
            <person name="Vollmers J."/>
            <person name="Rivas-Marin E."/>
            <person name="Kohn T."/>
            <person name="Peeters S.H."/>
            <person name="Heuer A."/>
            <person name="Rast P."/>
            <person name="Oberbeckmann S."/>
            <person name="Bunk B."/>
            <person name="Jeske O."/>
            <person name="Meyerdierks A."/>
            <person name="Storesund J.E."/>
            <person name="Kallscheuer N."/>
            <person name="Luecker S."/>
            <person name="Lage O.M."/>
            <person name="Pohl T."/>
            <person name="Merkel B.J."/>
            <person name="Hornburger P."/>
            <person name="Mueller R.-W."/>
            <person name="Bruemmer F."/>
            <person name="Labrenz M."/>
            <person name="Spormann A.M."/>
            <person name="Op den Camp H."/>
            <person name="Overmann J."/>
            <person name="Amann R."/>
            <person name="Jetten M.S.M."/>
            <person name="Mascher T."/>
            <person name="Medema M.H."/>
            <person name="Devos D.P."/>
            <person name="Kaster A.-K."/>
            <person name="Ovreas L."/>
            <person name="Rohde M."/>
            <person name="Galperin M.Y."/>
            <person name="Jogler C."/>
        </authorList>
    </citation>
    <scope>NUCLEOTIDE SEQUENCE [LARGE SCALE GENOMIC DNA]</scope>
    <source>
        <strain evidence="3 4">ETA_A1</strain>
    </source>
</reference>
<gene>
    <name evidence="3" type="ORF">ETAA1_37430</name>
</gene>
<sequence length="196" mass="20094">MTPFLALGTALWLGILTSVSPCPVATNLAAVSYVSRGAGRPSRVAAAGLLYALGRVVAYTALAGLLVTCVLASPAASLWFQEHLNRFLGPLLVLVGMVLVGLLDFGLGGAGIGEGLRRRVDRLGLAGAGLLGLVFALSFCPVTAALYFGGLIPLAVREGRRSCCPSPTASARPCRCWRSPGCWPSGPTASARRSGG</sequence>
<proteinExistence type="predicted"/>
<dbReference type="Pfam" id="PF13386">
    <property type="entry name" value="DsbD_2"/>
    <property type="match status" value="1"/>
</dbReference>
<keyword evidence="1" id="KW-1133">Transmembrane helix</keyword>
<evidence type="ECO:0000313" key="4">
    <source>
        <dbReference type="Proteomes" id="UP000319576"/>
    </source>
</evidence>
<feature type="transmembrane region" description="Helical" evidence="1">
    <location>
        <begin position="125"/>
        <end position="152"/>
    </location>
</feature>
<evidence type="ECO:0000313" key="3">
    <source>
        <dbReference type="EMBL" id="QDU21770.1"/>
    </source>
</evidence>
<dbReference type="KEGG" id="uli:ETAA1_37430"/>
<dbReference type="AlphaFoldDB" id="A0A517XW88"/>
<feature type="transmembrane region" description="Helical" evidence="1">
    <location>
        <begin position="91"/>
        <end position="113"/>
    </location>
</feature>
<dbReference type="Proteomes" id="UP000319576">
    <property type="component" value="Chromosome"/>
</dbReference>
<accession>A0A517XW88</accession>
<feature type="domain" description="Urease accessory protein UreH-like transmembrane" evidence="2">
    <location>
        <begin position="9"/>
        <end position="145"/>
    </location>
</feature>
<dbReference type="InterPro" id="IPR039447">
    <property type="entry name" value="UreH-like_TM_dom"/>
</dbReference>
<evidence type="ECO:0000256" key="1">
    <source>
        <dbReference type="SAM" id="Phobius"/>
    </source>
</evidence>
<keyword evidence="4" id="KW-1185">Reference proteome</keyword>
<name>A0A517XW88_9BACT</name>
<keyword evidence="1" id="KW-0812">Transmembrane</keyword>
<dbReference type="RefSeq" id="WP_202920216.1">
    <property type="nucleotide sequence ID" value="NZ_CP036273.1"/>
</dbReference>
<organism evidence="3 4">
    <name type="scientific">Urbifossiella limnaea</name>
    <dbReference type="NCBI Taxonomy" id="2528023"/>
    <lineage>
        <taxon>Bacteria</taxon>
        <taxon>Pseudomonadati</taxon>
        <taxon>Planctomycetota</taxon>
        <taxon>Planctomycetia</taxon>
        <taxon>Gemmatales</taxon>
        <taxon>Gemmataceae</taxon>
        <taxon>Urbifossiella</taxon>
    </lineage>
</organism>
<dbReference type="EMBL" id="CP036273">
    <property type="protein sequence ID" value="QDU21770.1"/>
    <property type="molecule type" value="Genomic_DNA"/>
</dbReference>
<feature type="transmembrane region" description="Helical" evidence="1">
    <location>
        <begin position="56"/>
        <end position="79"/>
    </location>
</feature>
<protein>
    <recommendedName>
        <fullName evidence="2">Urease accessory protein UreH-like transmembrane domain-containing protein</fullName>
    </recommendedName>
</protein>
<evidence type="ECO:0000259" key="2">
    <source>
        <dbReference type="Pfam" id="PF13386"/>
    </source>
</evidence>
<keyword evidence="1" id="KW-0472">Membrane</keyword>